<gene>
    <name evidence="8" type="ORF">VO64_1807</name>
</gene>
<feature type="domain" description="Fibronectin type-III" evidence="6">
    <location>
        <begin position="614"/>
        <end position="697"/>
    </location>
</feature>
<dbReference type="PANTHER" id="PTHR34823">
    <property type="entry name" value="GLCNAC-BINDING PROTEIN A"/>
    <property type="match status" value="1"/>
</dbReference>
<dbReference type="InterPro" id="IPR036573">
    <property type="entry name" value="CBM_sf_5/12"/>
</dbReference>
<dbReference type="Pfam" id="PF00704">
    <property type="entry name" value="Glyco_hydro_18"/>
    <property type="match status" value="1"/>
</dbReference>
<dbReference type="PROSITE" id="PS50853">
    <property type="entry name" value="FN3"/>
    <property type="match status" value="2"/>
</dbReference>
<feature type="domain" description="GH18" evidence="7">
    <location>
        <begin position="13"/>
        <end position="321"/>
    </location>
</feature>
<dbReference type="PANTHER" id="PTHR34823:SF1">
    <property type="entry name" value="CHITIN-BINDING TYPE-4 DOMAIN-CONTAINING PROTEIN"/>
    <property type="match status" value="1"/>
</dbReference>
<dbReference type="CDD" id="cd02871">
    <property type="entry name" value="GH18_chitinase_D-like"/>
    <property type="match status" value="1"/>
</dbReference>
<dbReference type="SUPFAM" id="SSF51445">
    <property type="entry name" value="(Trans)glycosidases"/>
    <property type="match status" value="1"/>
</dbReference>
<dbReference type="Pfam" id="PF00041">
    <property type="entry name" value="fn3"/>
    <property type="match status" value="1"/>
</dbReference>
<evidence type="ECO:0000259" key="7">
    <source>
        <dbReference type="PROSITE" id="PS51910"/>
    </source>
</evidence>
<organism evidence="8 9">
    <name type="scientific">Pseudomonas synxantha</name>
    <dbReference type="NCBI Taxonomy" id="47883"/>
    <lineage>
        <taxon>Bacteria</taxon>
        <taxon>Pseudomonadati</taxon>
        <taxon>Pseudomonadota</taxon>
        <taxon>Gammaproteobacteria</taxon>
        <taxon>Pseudomonadales</taxon>
        <taxon>Pseudomonadaceae</taxon>
        <taxon>Pseudomonas</taxon>
    </lineage>
</organism>
<keyword evidence="2" id="KW-0732">Signal</keyword>
<dbReference type="SUPFAM" id="SSF49265">
    <property type="entry name" value="Fibronectin type III"/>
    <property type="match status" value="1"/>
</dbReference>
<evidence type="ECO:0000256" key="4">
    <source>
        <dbReference type="ARBA" id="ARBA00023295"/>
    </source>
</evidence>
<dbReference type="PROSITE" id="PS51910">
    <property type="entry name" value="GH18_2"/>
    <property type="match status" value="1"/>
</dbReference>
<dbReference type="Proteomes" id="UP000033099">
    <property type="component" value="Chromosome"/>
</dbReference>
<dbReference type="KEGG" id="pfb:VO64_1807"/>
<evidence type="ECO:0000256" key="3">
    <source>
        <dbReference type="ARBA" id="ARBA00022801"/>
    </source>
</evidence>
<dbReference type="InterPro" id="IPR004302">
    <property type="entry name" value="Cellulose/chitin-bd_N"/>
</dbReference>
<evidence type="ECO:0000256" key="1">
    <source>
        <dbReference type="ARBA" id="ARBA00009121"/>
    </source>
</evidence>
<evidence type="ECO:0000256" key="2">
    <source>
        <dbReference type="ARBA" id="ARBA00022729"/>
    </source>
</evidence>
<dbReference type="Pfam" id="PF02839">
    <property type="entry name" value="CBM_5_12"/>
    <property type="match status" value="1"/>
</dbReference>
<dbReference type="InterPro" id="IPR014756">
    <property type="entry name" value="Ig_E-set"/>
</dbReference>
<evidence type="ECO:0000313" key="9">
    <source>
        <dbReference type="Proteomes" id="UP000033099"/>
    </source>
</evidence>
<keyword evidence="3 5" id="KW-0378">Hydrolase</keyword>
<dbReference type="Gene3D" id="2.70.50.50">
    <property type="entry name" value="chitin-binding protein cbp21"/>
    <property type="match status" value="1"/>
</dbReference>
<dbReference type="AlphaFoldDB" id="A0AAU8TIN7"/>
<dbReference type="GO" id="GO:0030246">
    <property type="term" value="F:carbohydrate binding"/>
    <property type="evidence" value="ECO:0007669"/>
    <property type="project" value="InterPro"/>
</dbReference>
<dbReference type="SUPFAM" id="SSF51055">
    <property type="entry name" value="Carbohydrate binding domain"/>
    <property type="match status" value="2"/>
</dbReference>
<protein>
    <submittedName>
        <fullName evidence="8">Chitinase</fullName>
        <ecNumber evidence="8">3.2.1.14</ecNumber>
    </submittedName>
</protein>
<reference evidence="8 9" key="1">
    <citation type="journal article" date="2015" name="Genome Announc.">
        <title>Complete Genome Sequence of Biocontrol Strain Pseudomonas fluorescens LBUM223.</title>
        <authorList>
            <person name="Roquigny R."/>
            <person name="Arseneault T."/>
            <person name="Gadkar V.J."/>
            <person name="Novinscak A."/>
            <person name="Joly D.L."/>
            <person name="Filion M."/>
        </authorList>
    </citation>
    <scope>NUCLEOTIDE SEQUENCE [LARGE SCALE GENOMIC DNA]</scope>
    <source>
        <strain evidence="8 9">LBUM223</strain>
    </source>
</reference>
<accession>A0AAU8TIN7</accession>
<dbReference type="SMART" id="SM00495">
    <property type="entry name" value="ChtBD3"/>
    <property type="match status" value="2"/>
</dbReference>
<dbReference type="GO" id="GO:0005576">
    <property type="term" value="C:extracellular region"/>
    <property type="evidence" value="ECO:0007669"/>
    <property type="project" value="InterPro"/>
</dbReference>
<dbReference type="CDD" id="cd12214">
    <property type="entry name" value="ChiA1_BD"/>
    <property type="match status" value="1"/>
</dbReference>
<dbReference type="PROSITE" id="PS01095">
    <property type="entry name" value="GH18_1"/>
    <property type="match status" value="1"/>
</dbReference>
<dbReference type="CDD" id="cd21177">
    <property type="entry name" value="LPMO_AA10"/>
    <property type="match status" value="1"/>
</dbReference>
<dbReference type="EC" id="3.2.1.14" evidence="8"/>
<dbReference type="SUPFAM" id="SSF81296">
    <property type="entry name" value="E set domains"/>
    <property type="match status" value="1"/>
</dbReference>
<dbReference type="EMBL" id="CP011117">
    <property type="protein sequence ID" value="AKA82353.1"/>
    <property type="molecule type" value="Genomic_DNA"/>
</dbReference>
<dbReference type="GO" id="GO:0008843">
    <property type="term" value="F:endochitinase activity"/>
    <property type="evidence" value="ECO:0007669"/>
    <property type="project" value="UniProtKB-EC"/>
</dbReference>
<dbReference type="InterPro" id="IPR003610">
    <property type="entry name" value="CBM5/12"/>
</dbReference>
<dbReference type="Gene3D" id="3.20.20.80">
    <property type="entry name" value="Glycosidases"/>
    <property type="match status" value="1"/>
</dbReference>
<dbReference type="InterPro" id="IPR051024">
    <property type="entry name" value="GlcNAc_Chitin_IntDeg"/>
</dbReference>
<dbReference type="InterPro" id="IPR017853">
    <property type="entry name" value="GH"/>
</dbReference>
<dbReference type="CDD" id="cd00063">
    <property type="entry name" value="FN3"/>
    <property type="match status" value="2"/>
</dbReference>
<dbReference type="Gene3D" id="2.60.40.10">
    <property type="entry name" value="Immunoglobulins"/>
    <property type="match status" value="2"/>
</dbReference>
<feature type="domain" description="Fibronectin type-III" evidence="6">
    <location>
        <begin position="706"/>
        <end position="793"/>
    </location>
</feature>
<dbReference type="InterPro" id="IPR013783">
    <property type="entry name" value="Ig-like_fold"/>
</dbReference>
<comment type="similarity">
    <text evidence="1">Belongs to the glycosyl hydrolase 18 family. Chitinase class II subfamily.</text>
</comment>
<dbReference type="InterPro" id="IPR001223">
    <property type="entry name" value="Glyco_hydro18_cat"/>
</dbReference>
<dbReference type="Gene3D" id="2.10.10.20">
    <property type="entry name" value="Carbohydrate-binding module superfamily 5/12"/>
    <property type="match status" value="1"/>
</dbReference>
<dbReference type="SMART" id="SM00060">
    <property type="entry name" value="FN3"/>
    <property type="match status" value="2"/>
</dbReference>
<dbReference type="GO" id="GO:0005975">
    <property type="term" value="P:carbohydrate metabolic process"/>
    <property type="evidence" value="ECO:0007669"/>
    <property type="project" value="InterPro"/>
</dbReference>
<evidence type="ECO:0000313" key="8">
    <source>
        <dbReference type="EMBL" id="AKA82353.1"/>
    </source>
</evidence>
<dbReference type="Pfam" id="PF03067">
    <property type="entry name" value="LPMO_10"/>
    <property type="match status" value="1"/>
</dbReference>
<evidence type="ECO:0000259" key="6">
    <source>
        <dbReference type="PROSITE" id="PS50853"/>
    </source>
</evidence>
<dbReference type="Gene3D" id="2.10.10.90">
    <property type="match status" value="1"/>
</dbReference>
<sequence>MKKPPTFQRNDNKIIMGFWHNWAPEPGQGYKRGRFAEMELSSIPLQYNVIAVAFMKVLDSRDRIPDFKPYRGTAAEFRQQIDLVHAQGRKVLISLGGADAHIELIYGDEKALANRIIDLTDQYDFDGLDIDLEQEAVTAANNQHVIPAALKTVKDHYRTRGKNFTISMAPEFPYLVKGREYNAYIDGLEGYYDFIAPQFYNQGGDGVYVDEIGWIAQNNDQQKENFLYYLTESLVTGTRGFIKIPHNKFIIGLPSNNDAAATGYVIDPNSVYNALTRLKTAGLDILGLMTWSVNWDAGVSSNGDAYAWEFINRYGYLAGNGTEPEPEPNPEPEFPQWATDTRYKDNDTVHWEDSVWECLTVHSSNIYWRPNLATSLWRRVVKHKKGGTQMTERNSNIISTSKSGPQLRHGHVPSPASRAYFAWLDGKIDNGMLNQRECGKFFPAQTSGLTDSVAPDDVTNFLPPPDGKIASANQGNGNFLDDVGTHWKKHSVTSSEMLKFTWHYTALHATRRWNYFITRPNWNPNLPLSRAQFEDKPFYKVELTEQPYWSHGAALTPPQPTEHNVMLPQRSGYHVLLAVWEVANTGNAFYHVIDLDFSDNDSDNDNPDEITPVAPDGLRAGKVSTNSITLTWSASAPPTSLYRLYRDDTLIGQCSELTLTDSNLSENTTYRYAVSSVNAEGKESAPSQTITAKTNAMIVPGSPPLAPSGLHDMGVTADTVNLMWRAPIGGTEVSGYVIYRDGNEIARTGIAQMTYADTGLTSKTAYRYFVAAFDAKGQLSVPSNVHSAATLEKEDSGDNENTPYPKWAQGSYYTTGVKVSHNDKKWICLQAHTAHVKEWAPGVAESLWRITN</sequence>
<keyword evidence="4 5" id="KW-0326">Glycosidase</keyword>
<evidence type="ECO:0000256" key="5">
    <source>
        <dbReference type="RuleBase" id="RU000489"/>
    </source>
</evidence>
<dbReference type="InterPro" id="IPR036116">
    <property type="entry name" value="FN3_sf"/>
</dbReference>
<name>A0AAU8TIN7_9PSED</name>
<dbReference type="InterPro" id="IPR001579">
    <property type="entry name" value="Glyco_hydro_18_chit_AS"/>
</dbReference>
<proteinExistence type="inferred from homology"/>
<dbReference type="InterPro" id="IPR003961">
    <property type="entry name" value="FN3_dom"/>
</dbReference>